<accession>A0A1G7YQ84</accession>
<evidence type="ECO:0000259" key="1">
    <source>
        <dbReference type="Pfam" id="PF04149"/>
    </source>
</evidence>
<dbReference type="Pfam" id="PF04149">
    <property type="entry name" value="DUF397"/>
    <property type="match status" value="1"/>
</dbReference>
<dbReference type="EMBL" id="FNCC01000014">
    <property type="protein sequence ID" value="SDG98554.1"/>
    <property type="molecule type" value="Genomic_DNA"/>
</dbReference>
<keyword evidence="3" id="KW-1185">Reference proteome</keyword>
<gene>
    <name evidence="2" type="ORF">SAMN05216553_11480</name>
</gene>
<name>A0A1G7YQ84_9PSEU</name>
<evidence type="ECO:0000313" key="3">
    <source>
        <dbReference type="Proteomes" id="UP000199623"/>
    </source>
</evidence>
<sequence>MWRKSSRSNNGGNGDCVEVALAGPAALVRDSKNPGSTVAAPRWAAFLAAVKDEKLGQV</sequence>
<organism evidence="2 3">
    <name type="scientific">Lentzea fradiae</name>
    <dbReference type="NCBI Taxonomy" id="200378"/>
    <lineage>
        <taxon>Bacteria</taxon>
        <taxon>Bacillati</taxon>
        <taxon>Actinomycetota</taxon>
        <taxon>Actinomycetes</taxon>
        <taxon>Pseudonocardiales</taxon>
        <taxon>Pseudonocardiaceae</taxon>
        <taxon>Lentzea</taxon>
    </lineage>
</organism>
<dbReference type="AlphaFoldDB" id="A0A1G7YQ84"/>
<dbReference type="Proteomes" id="UP000199623">
    <property type="component" value="Unassembled WGS sequence"/>
</dbReference>
<reference evidence="3" key="1">
    <citation type="submission" date="2016-10" db="EMBL/GenBank/DDBJ databases">
        <authorList>
            <person name="Varghese N."/>
            <person name="Submissions S."/>
        </authorList>
    </citation>
    <scope>NUCLEOTIDE SEQUENCE [LARGE SCALE GENOMIC DNA]</scope>
    <source>
        <strain evidence="3">CGMCC 4.3506</strain>
    </source>
</reference>
<dbReference type="OrthoDB" id="3430276at2"/>
<feature type="domain" description="DUF397" evidence="1">
    <location>
        <begin position="2"/>
        <end position="51"/>
    </location>
</feature>
<evidence type="ECO:0000313" key="2">
    <source>
        <dbReference type="EMBL" id="SDG98554.1"/>
    </source>
</evidence>
<proteinExistence type="predicted"/>
<dbReference type="STRING" id="200378.SAMN05216553_11480"/>
<dbReference type="InterPro" id="IPR007278">
    <property type="entry name" value="DUF397"/>
</dbReference>
<protein>
    <recommendedName>
        <fullName evidence="1">DUF397 domain-containing protein</fullName>
    </recommendedName>
</protein>